<dbReference type="EMBL" id="UIGY01000001">
    <property type="protein sequence ID" value="SUZ07053.1"/>
    <property type="molecule type" value="Genomic_DNA"/>
</dbReference>
<gene>
    <name evidence="2" type="ORF">BGT96224V2_LOCUS212</name>
</gene>
<sequence>MSAFPDPTKKQASHHANTLPYNPLFTQPLNFYPQPNKMANETLSNKDISSRDASEP</sequence>
<evidence type="ECO:0000313" key="2">
    <source>
        <dbReference type="EMBL" id="SUZ07053.1"/>
    </source>
</evidence>
<feature type="compositionally biased region" description="Polar residues" evidence="1">
    <location>
        <begin position="14"/>
        <end position="29"/>
    </location>
</feature>
<feature type="compositionally biased region" description="Polar residues" evidence="1">
    <location>
        <begin position="37"/>
        <end position="47"/>
    </location>
</feature>
<reference evidence="2" key="1">
    <citation type="submission" date="2018-07" db="EMBL/GenBank/DDBJ databases">
        <authorList>
            <person name="Quirk P.G."/>
            <person name="Krulwich T.A."/>
        </authorList>
    </citation>
    <scope>NUCLEOTIDE SEQUENCE</scope>
    <source>
        <strain evidence="2">96224</strain>
    </source>
</reference>
<name>A0A381KZK3_BLUGR</name>
<dbReference type="AlphaFoldDB" id="A0A381KZK3"/>
<accession>A0A381KZK3</accession>
<feature type="region of interest" description="Disordered" evidence="1">
    <location>
        <begin position="1"/>
        <end position="56"/>
    </location>
</feature>
<proteinExistence type="predicted"/>
<evidence type="ECO:0000256" key="1">
    <source>
        <dbReference type="SAM" id="MobiDB-lite"/>
    </source>
</evidence>
<organism evidence="2">
    <name type="scientific">Blumeria graminis f. sp. tritici 96224</name>
    <dbReference type="NCBI Taxonomy" id="1268274"/>
    <lineage>
        <taxon>Eukaryota</taxon>
        <taxon>Fungi</taxon>
        <taxon>Dikarya</taxon>
        <taxon>Ascomycota</taxon>
        <taxon>Pezizomycotina</taxon>
        <taxon>Leotiomycetes</taxon>
        <taxon>Erysiphales</taxon>
        <taxon>Erysiphaceae</taxon>
        <taxon>Blumeria</taxon>
    </lineage>
</organism>
<protein>
    <submittedName>
        <fullName evidence="2">Bgt-20234</fullName>
    </submittedName>
</protein>